<dbReference type="GO" id="GO:0051539">
    <property type="term" value="F:4 iron, 4 sulfur cluster binding"/>
    <property type="evidence" value="ECO:0007669"/>
    <property type="project" value="UniProtKB-KW"/>
</dbReference>
<dbReference type="RefSeq" id="WP_079682234.1">
    <property type="nucleotide sequence ID" value="NZ_FUYQ01000002.1"/>
</dbReference>
<evidence type="ECO:0000313" key="12">
    <source>
        <dbReference type="Proteomes" id="UP000190852"/>
    </source>
</evidence>
<dbReference type="PROSITE" id="PS00198">
    <property type="entry name" value="4FE4S_FER_1"/>
    <property type="match status" value="1"/>
</dbReference>
<keyword evidence="5 9" id="KW-0671">Queuosine biosynthesis</keyword>
<evidence type="ECO:0000259" key="10">
    <source>
        <dbReference type="PROSITE" id="PS51379"/>
    </source>
</evidence>
<evidence type="ECO:0000256" key="2">
    <source>
        <dbReference type="ARBA" id="ARBA00022490"/>
    </source>
</evidence>
<keyword evidence="2 9" id="KW-0963">Cytoplasm</keyword>
<gene>
    <name evidence="9" type="primary">queG</name>
    <name evidence="11" type="ORF">SAMN05660349_00515</name>
</gene>
<comment type="caution">
    <text evidence="9">Lacks conserved residue(s) required for the propagation of feature annotation.</text>
</comment>
<feature type="binding site" evidence="9">
    <location>
        <position position="190"/>
    </location>
    <ligand>
        <name>[4Fe-4S] cluster</name>
        <dbReference type="ChEBI" id="CHEBI:49883"/>
        <label>2</label>
    </ligand>
</feature>
<feature type="binding site" evidence="9">
    <location>
        <position position="240"/>
    </location>
    <ligand>
        <name>[4Fe-4S] cluster</name>
        <dbReference type="ChEBI" id="CHEBI:49883"/>
        <label>1</label>
    </ligand>
</feature>
<dbReference type="PANTHER" id="PTHR30002:SF4">
    <property type="entry name" value="EPOXYQUEUOSINE REDUCTASE"/>
    <property type="match status" value="1"/>
</dbReference>
<accession>A0A1T5A7D1</accession>
<feature type="binding site" evidence="9">
    <location>
        <position position="180"/>
    </location>
    <ligand>
        <name>[4Fe-4S] cluster</name>
        <dbReference type="ChEBI" id="CHEBI:49883"/>
        <label>1</label>
    </ligand>
</feature>
<dbReference type="UniPathway" id="UPA00392"/>
<protein>
    <recommendedName>
        <fullName evidence="9">Epoxyqueuosine reductase</fullName>
        <ecNumber evidence="9">1.17.99.6</ecNumber>
    </recommendedName>
    <alternativeName>
        <fullName evidence="9">Queuosine biosynthesis protein QueG</fullName>
    </alternativeName>
</protein>
<evidence type="ECO:0000256" key="8">
    <source>
        <dbReference type="ARBA" id="ARBA00023014"/>
    </source>
</evidence>
<dbReference type="GO" id="GO:0046872">
    <property type="term" value="F:metal ion binding"/>
    <property type="evidence" value="ECO:0007669"/>
    <property type="project" value="UniProtKB-KW"/>
</dbReference>
<comment type="similarity">
    <text evidence="9">Belongs to the QueG family.</text>
</comment>
<comment type="catalytic activity">
    <reaction evidence="9">
        <text>epoxyqueuosine(34) in tRNA + AH2 = queuosine(34) in tRNA + A + H2O</text>
        <dbReference type="Rhea" id="RHEA:32159"/>
        <dbReference type="Rhea" id="RHEA-COMP:18571"/>
        <dbReference type="Rhea" id="RHEA-COMP:18582"/>
        <dbReference type="ChEBI" id="CHEBI:13193"/>
        <dbReference type="ChEBI" id="CHEBI:15377"/>
        <dbReference type="ChEBI" id="CHEBI:17499"/>
        <dbReference type="ChEBI" id="CHEBI:194431"/>
        <dbReference type="ChEBI" id="CHEBI:194443"/>
        <dbReference type="EC" id="1.17.99.6"/>
    </reaction>
</comment>
<comment type="subcellular location">
    <subcellularLocation>
        <location evidence="9">Cytoplasm</location>
    </subcellularLocation>
</comment>
<dbReference type="GO" id="GO:0052693">
    <property type="term" value="F:epoxyqueuosine reductase activity"/>
    <property type="evidence" value="ECO:0007669"/>
    <property type="project" value="UniProtKB-UniRule"/>
</dbReference>
<feature type="binding site" evidence="9">
    <location>
        <begin position="233"/>
        <end position="234"/>
    </location>
    <ligand>
        <name>cob(II)alamin</name>
        <dbReference type="ChEBI" id="CHEBI:16304"/>
    </ligand>
</feature>
<dbReference type="PANTHER" id="PTHR30002">
    <property type="entry name" value="EPOXYQUEUOSINE REDUCTASE"/>
    <property type="match status" value="1"/>
</dbReference>
<keyword evidence="4 9" id="KW-0479">Metal-binding</keyword>
<keyword evidence="1 9" id="KW-0004">4Fe-4S</keyword>
<evidence type="ECO:0000313" key="11">
    <source>
        <dbReference type="EMBL" id="SKB30911.1"/>
    </source>
</evidence>
<comment type="function">
    <text evidence="9">Catalyzes the conversion of epoxyqueuosine (oQ) to queuosine (Q), which is a hypermodified base found in the wobble positions of tRNA(Asp), tRNA(Asn), tRNA(His) and tRNA(Tyr).</text>
</comment>
<feature type="binding site" evidence="9">
    <location>
        <position position="206"/>
    </location>
    <ligand>
        <name>[4Fe-4S] cluster</name>
        <dbReference type="ChEBI" id="CHEBI:49883"/>
        <label>2</label>
    </ligand>
</feature>
<comment type="cofactor">
    <cofactor evidence="9">
        <name>cob(II)alamin</name>
        <dbReference type="ChEBI" id="CHEBI:16304"/>
    </cofactor>
</comment>
<dbReference type="Gene3D" id="3.30.70.20">
    <property type="match status" value="1"/>
</dbReference>
<comment type="subunit">
    <text evidence="9">Monomer.</text>
</comment>
<dbReference type="HAMAP" id="MF_00916">
    <property type="entry name" value="QueG"/>
    <property type="match status" value="1"/>
</dbReference>
<dbReference type="Pfam" id="PF13484">
    <property type="entry name" value="Fer4_16"/>
    <property type="match status" value="1"/>
</dbReference>
<dbReference type="InterPro" id="IPR004453">
    <property type="entry name" value="QueG"/>
</dbReference>
<keyword evidence="9" id="KW-0170">Cobalt</keyword>
<dbReference type="Proteomes" id="UP000190852">
    <property type="component" value="Unassembled WGS sequence"/>
</dbReference>
<dbReference type="NCBIfam" id="TIGR00276">
    <property type="entry name" value="tRNA epoxyqueuosine(34) reductase QueG"/>
    <property type="match status" value="1"/>
</dbReference>
<dbReference type="InterPro" id="IPR013542">
    <property type="entry name" value="QueG_DUF1730"/>
</dbReference>
<dbReference type="InterPro" id="IPR017900">
    <property type="entry name" value="4Fe4S_Fe_S_CS"/>
</dbReference>
<feature type="active site" description="Proton donor" evidence="9">
    <location>
        <position position="126"/>
    </location>
</feature>
<dbReference type="InterPro" id="IPR017896">
    <property type="entry name" value="4Fe4S_Fe-S-bd"/>
</dbReference>
<feature type="domain" description="4Fe-4S ferredoxin-type" evidence="10">
    <location>
        <begin position="168"/>
        <end position="200"/>
    </location>
</feature>
<evidence type="ECO:0000256" key="4">
    <source>
        <dbReference type="ARBA" id="ARBA00022723"/>
    </source>
</evidence>
<reference evidence="12" key="1">
    <citation type="submission" date="2017-02" db="EMBL/GenBank/DDBJ databases">
        <authorList>
            <person name="Varghese N."/>
            <person name="Submissions S."/>
        </authorList>
    </citation>
    <scope>NUCLEOTIDE SEQUENCE [LARGE SCALE GENOMIC DNA]</scope>
    <source>
        <strain evidence="12">DSM 24967</strain>
    </source>
</reference>
<feature type="binding site" evidence="9">
    <location>
        <position position="236"/>
    </location>
    <ligand>
        <name>[4Fe-4S] cluster</name>
        <dbReference type="ChEBI" id="CHEBI:49883"/>
        <label>2</label>
    </ligand>
</feature>
<dbReference type="PROSITE" id="PS51379">
    <property type="entry name" value="4FE4S_FER_2"/>
    <property type="match status" value="1"/>
</dbReference>
<feature type="binding site" evidence="9">
    <location>
        <position position="147"/>
    </location>
    <ligand>
        <name>cob(II)alamin</name>
        <dbReference type="ChEBI" id="CHEBI:16304"/>
    </ligand>
</feature>
<dbReference type="GO" id="GO:0005737">
    <property type="term" value="C:cytoplasm"/>
    <property type="evidence" value="ECO:0007669"/>
    <property type="project" value="UniProtKB-SubCell"/>
</dbReference>
<evidence type="ECO:0000256" key="3">
    <source>
        <dbReference type="ARBA" id="ARBA00022694"/>
    </source>
</evidence>
<dbReference type="SUPFAM" id="SSF46548">
    <property type="entry name" value="alpha-helical ferredoxin"/>
    <property type="match status" value="1"/>
</dbReference>
<evidence type="ECO:0000256" key="5">
    <source>
        <dbReference type="ARBA" id="ARBA00022785"/>
    </source>
</evidence>
<keyword evidence="8 9" id="KW-0411">Iron-sulfur</keyword>
<comment type="pathway">
    <text evidence="9">tRNA modification; tRNA-queuosine biosynthesis.</text>
</comment>
<evidence type="ECO:0000256" key="7">
    <source>
        <dbReference type="ARBA" id="ARBA00023004"/>
    </source>
</evidence>
<feature type="binding site" evidence="9">
    <location>
        <position position="161"/>
    </location>
    <ligand>
        <name>cob(II)alamin</name>
        <dbReference type="ChEBI" id="CHEBI:16304"/>
    </ligand>
</feature>
<feature type="binding site" evidence="9">
    <location>
        <position position="56"/>
    </location>
    <ligand>
        <name>cob(II)alamin</name>
        <dbReference type="ChEBI" id="CHEBI:16304"/>
    </ligand>
</feature>
<feature type="binding site" evidence="9">
    <location>
        <position position="233"/>
    </location>
    <ligand>
        <name>[4Fe-4S] cluster</name>
        <dbReference type="ChEBI" id="CHEBI:49883"/>
        <label>2</label>
    </ligand>
</feature>
<proteinExistence type="inferred from homology"/>
<comment type="cofactor">
    <cofactor evidence="9">
        <name>[4Fe-4S] cluster</name>
        <dbReference type="ChEBI" id="CHEBI:49883"/>
    </cofactor>
    <text evidence="9">Binds 2 [4Fe-4S] clusters per monomer.</text>
</comment>
<dbReference type="EMBL" id="FUYQ01000002">
    <property type="protein sequence ID" value="SKB30911.1"/>
    <property type="molecule type" value="Genomic_DNA"/>
</dbReference>
<dbReference type="GO" id="GO:0008616">
    <property type="term" value="P:tRNA queuosine(34) biosynthetic process"/>
    <property type="evidence" value="ECO:0007669"/>
    <property type="project" value="UniProtKB-UniRule"/>
</dbReference>
<keyword evidence="6 9" id="KW-0560">Oxidoreductase</keyword>
<dbReference type="Pfam" id="PF08331">
    <property type="entry name" value="QueG_DUF1730"/>
    <property type="match status" value="1"/>
</dbReference>
<keyword evidence="12" id="KW-1185">Reference proteome</keyword>
<feature type="binding site" evidence="9">
    <location>
        <position position="208"/>
    </location>
    <ligand>
        <name>cob(II)alamin</name>
        <dbReference type="ChEBI" id="CHEBI:16304"/>
    </ligand>
</feature>
<sequence length="317" mass="36213">MNLEQKIKEEALRLGFAACGIAEVAPAESEAIYFDTWLANGMHAGMTFMENYRNVRLNPAGLLEGARSIISVALNYYPADLQPQDVPQLAYYAYGRDYHDVIKEKLNELVDYIRREVSINARCFTDSAPILERYWAWKAGLGWIGKNTHLIIPGKGSYFFLGEIVTDLALIPDRPMESMCGKCTRCMEACPTKAIEAPRTLNAGKCISYLTIENRKEIPEKLAPLIGNRIYGCDTCQQVCPWNRFARPTTEESFKMKDELAEMTADKWYALSREQYTRIFKGSAVKRAKYEGLLRNIANYKAINFRKEEEQNTNTYK</sequence>
<dbReference type="GO" id="GO:0031419">
    <property type="term" value="F:cobalamin binding"/>
    <property type="evidence" value="ECO:0007669"/>
    <property type="project" value="UniProtKB-KW"/>
</dbReference>
<organism evidence="11 12">
    <name type="scientific">Parabacteroides chartae</name>
    <dbReference type="NCBI Taxonomy" id="1037355"/>
    <lineage>
        <taxon>Bacteria</taxon>
        <taxon>Pseudomonadati</taxon>
        <taxon>Bacteroidota</taxon>
        <taxon>Bacteroidia</taxon>
        <taxon>Bacteroidales</taxon>
        <taxon>Tannerellaceae</taxon>
        <taxon>Parabacteroides</taxon>
    </lineage>
</organism>
<dbReference type="AlphaFoldDB" id="A0A1T5A7D1"/>
<evidence type="ECO:0000256" key="1">
    <source>
        <dbReference type="ARBA" id="ARBA00022485"/>
    </source>
</evidence>
<evidence type="ECO:0000256" key="6">
    <source>
        <dbReference type="ARBA" id="ARBA00023002"/>
    </source>
</evidence>
<dbReference type="EC" id="1.17.99.6" evidence="9"/>
<keyword evidence="9" id="KW-0846">Cobalamin</keyword>
<evidence type="ECO:0000256" key="9">
    <source>
        <dbReference type="HAMAP-Rule" id="MF_00916"/>
    </source>
</evidence>
<feature type="binding site" evidence="9">
    <location>
        <position position="186"/>
    </location>
    <ligand>
        <name>[4Fe-4S] cluster</name>
        <dbReference type="ChEBI" id="CHEBI:49883"/>
        <label>1</label>
    </ligand>
</feature>
<feature type="binding site" evidence="9">
    <location>
        <position position="183"/>
    </location>
    <ligand>
        <name>[4Fe-4S] cluster</name>
        <dbReference type="ChEBI" id="CHEBI:49883"/>
        <label>1</label>
    </ligand>
</feature>
<feature type="binding site" evidence="9">
    <location>
        <position position="126"/>
    </location>
    <ligand>
        <name>cob(II)alamin</name>
        <dbReference type="ChEBI" id="CHEBI:16304"/>
    </ligand>
</feature>
<keyword evidence="7 9" id="KW-0408">Iron</keyword>
<name>A0A1T5A7D1_9BACT</name>
<keyword evidence="3 9" id="KW-0819">tRNA processing</keyword>
<feature type="binding site" evidence="9">
    <location>
        <position position="150"/>
    </location>
    <ligand>
        <name>cob(II)alamin</name>
        <dbReference type="ChEBI" id="CHEBI:16304"/>
    </ligand>
</feature>